<keyword evidence="5 9" id="KW-0808">Transferase</keyword>
<keyword evidence="6" id="KW-0677">Repeat</keyword>
<name>A0A2V3IP06_9FLOR</name>
<evidence type="ECO:0000313" key="10">
    <source>
        <dbReference type="EMBL" id="PXF43821.1"/>
    </source>
</evidence>
<accession>A0A2V3IP06</accession>
<evidence type="ECO:0000313" key="11">
    <source>
        <dbReference type="Proteomes" id="UP000247409"/>
    </source>
</evidence>
<dbReference type="FunFam" id="1.25.40.120:FF:000035">
    <property type="entry name" value="Geranylgeranyl transferase type-2 subunit alpha"/>
    <property type="match status" value="1"/>
</dbReference>
<dbReference type="GO" id="GO:0097354">
    <property type="term" value="P:prenylation"/>
    <property type="evidence" value="ECO:0007669"/>
    <property type="project" value="UniProtKB-UniRule"/>
</dbReference>
<dbReference type="STRING" id="448386.A0A2V3IP06"/>
<dbReference type="PANTHER" id="PTHR11129">
    <property type="entry name" value="PROTEIN FARNESYLTRANSFERASE ALPHA SUBUNIT/RAB GERANYLGERANYL TRANSFERASE ALPHA SUBUNIT"/>
    <property type="match status" value="1"/>
</dbReference>
<dbReference type="GO" id="GO:0004663">
    <property type="term" value="F:Rab geranylgeranyltransferase activity"/>
    <property type="evidence" value="ECO:0007669"/>
    <property type="project" value="UniProtKB-UniRule"/>
</dbReference>
<sequence length="334" mass="39489">MHGRRKGTRPSGVELQEELQQGAAAAELIRKALQLRKQTLIYPLDTSFREKYLVVERALETNPDEYTLWAFRREVFLLRCEHDSPETVLSLWKEELFLTTRALQRHPKAYPAWQHRLWLLEDAEVANHIPSEARLEAIKSEQKLSQYMLFKDGRNFHGWAHRMRVKSVLISVLPEHESQLEREELAFVEEKINDDFSNYSAWHHRSVLLPKVHDQSSEVFLTEELDYVRQAFYTEPNVQSAWFYHRWLLAGAPARRMKAHVQTRLLEDELMACNELLEIEPEAKYALQTKAQLLLQLKRGMEAEAVIDDLERMDPMRKGYYRYLRGQCHISYQA</sequence>
<evidence type="ECO:0000256" key="6">
    <source>
        <dbReference type="ARBA" id="ARBA00022737"/>
    </source>
</evidence>
<gene>
    <name evidence="10" type="ORF">BWQ96_06442</name>
</gene>
<dbReference type="PANTHER" id="PTHR11129:SF2">
    <property type="entry name" value="GERANYLGERANYL TRANSFERASE TYPE-2 SUBUNIT ALPHA"/>
    <property type="match status" value="1"/>
</dbReference>
<evidence type="ECO:0000256" key="7">
    <source>
        <dbReference type="ARBA" id="ARBA00031267"/>
    </source>
</evidence>
<evidence type="ECO:0000256" key="1">
    <source>
        <dbReference type="ARBA" id="ARBA00006734"/>
    </source>
</evidence>
<protein>
    <recommendedName>
        <fullName evidence="3 9">Geranylgeranyl transferase type-2 subunit alpha</fullName>
        <ecNumber evidence="2 9">2.5.1.60</ecNumber>
    </recommendedName>
    <alternativeName>
        <fullName evidence="7 9">Geranylgeranyl transferase type II subunit alpha</fullName>
    </alternativeName>
</protein>
<dbReference type="Gene3D" id="1.25.40.120">
    <property type="entry name" value="Protein prenylyltransferase"/>
    <property type="match status" value="1"/>
</dbReference>
<dbReference type="Proteomes" id="UP000247409">
    <property type="component" value="Unassembled WGS sequence"/>
</dbReference>
<evidence type="ECO:0000256" key="2">
    <source>
        <dbReference type="ARBA" id="ARBA00012656"/>
    </source>
</evidence>
<comment type="caution">
    <text evidence="10">The sequence shown here is derived from an EMBL/GenBank/DDBJ whole genome shotgun (WGS) entry which is preliminary data.</text>
</comment>
<dbReference type="Pfam" id="PF01239">
    <property type="entry name" value="PPTA"/>
    <property type="match status" value="4"/>
</dbReference>
<dbReference type="SUPFAM" id="SSF48439">
    <property type="entry name" value="Protein prenylyltransferase"/>
    <property type="match status" value="1"/>
</dbReference>
<dbReference type="InterPro" id="IPR002088">
    <property type="entry name" value="Prenyl_trans_a"/>
</dbReference>
<evidence type="ECO:0000256" key="8">
    <source>
        <dbReference type="ARBA" id="ARBA00047658"/>
    </source>
</evidence>
<dbReference type="EC" id="2.5.1.60" evidence="2 9"/>
<evidence type="ECO:0000256" key="3">
    <source>
        <dbReference type="ARBA" id="ARBA00014772"/>
    </source>
</evidence>
<comment type="catalytic activity">
    <reaction evidence="8 9">
        <text>geranylgeranyl diphosphate + L-cysteinyl-[protein] = S-geranylgeranyl-L-cysteinyl-[protein] + diphosphate</text>
        <dbReference type="Rhea" id="RHEA:21240"/>
        <dbReference type="Rhea" id="RHEA-COMP:10131"/>
        <dbReference type="Rhea" id="RHEA-COMP:11537"/>
        <dbReference type="ChEBI" id="CHEBI:29950"/>
        <dbReference type="ChEBI" id="CHEBI:33019"/>
        <dbReference type="ChEBI" id="CHEBI:57533"/>
        <dbReference type="ChEBI" id="CHEBI:86021"/>
        <dbReference type="EC" id="2.5.1.60"/>
    </reaction>
</comment>
<dbReference type="GO" id="GO:0005968">
    <property type="term" value="C:Rab-protein geranylgeranyltransferase complex"/>
    <property type="evidence" value="ECO:0007669"/>
    <property type="project" value="TreeGrafter"/>
</dbReference>
<organism evidence="10 11">
    <name type="scientific">Gracilariopsis chorda</name>
    <dbReference type="NCBI Taxonomy" id="448386"/>
    <lineage>
        <taxon>Eukaryota</taxon>
        <taxon>Rhodophyta</taxon>
        <taxon>Florideophyceae</taxon>
        <taxon>Rhodymeniophycidae</taxon>
        <taxon>Gracilariales</taxon>
        <taxon>Gracilariaceae</taxon>
        <taxon>Gracilariopsis</taxon>
    </lineage>
</organism>
<keyword evidence="4 9" id="KW-0637">Prenyltransferase</keyword>
<dbReference type="PROSITE" id="PS51147">
    <property type="entry name" value="PFTA"/>
    <property type="match status" value="3"/>
</dbReference>
<keyword evidence="11" id="KW-1185">Reference proteome</keyword>
<comment type="function">
    <text evidence="9">Catalyzes the transfer of a geranyl-geranyl moiety from geranyl-geranyl pyrophosphate to cysteines occuring in specific C-terminal amino acid sequences.</text>
</comment>
<dbReference type="EMBL" id="NBIV01000110">
    <property type="protein sequence ID" value="PXF43821.1"/>
    <property type="molecule type" value="Genomic_DNA"/>
</dbReference>
<dbReference type="AlphaFoldDB" id="A0A2V3IP06"/>
<dbReference type="OrthoDB" id="1658at2759"/>
<proteinExistence type="inferred from homology"/>
<evidence type="ECO:0000256" key="5">
    <source>
        <dbReference type="ARBA" id="ARBA00022679"/>
    </source>
</evidence>
<evidence type="ECO:0000256" key="4">
    <source>
        <dbReference type="ARBA" id="ARBA00022602"/>
    </source>
</evidence>
<evidence type="ECO:0000256" key="9">
    <source>
        <dbReference type="RuleBase" id="RU367120"/>
    </source>
</evidence>
<reference evidence="10 11" key="1">
    <citation type="journal article" date="2018" name="Mol. Biol. Evol.">
        <title>Analysis of the draft genome of the red seaweed Gracilariopsis chorda provides insights into genome size evolution in Rhodophyta.</title>
        <authorList>
            <person name="Lee J."/>
            <person name="Yang E.C."/>
            <person name="Graf L."/>
            <person name="Yang J.H."/>
            <person name="Qiu H."/>
            <person name="Zel Zion U."/>
            <person name="Chan C.X."/>
            <person name="Stephens T.G."/>
            <person name="Weber A.P.M."/>
            <person name="Boo G.H."/>
            <person name="Boo S.M."/>
            <person name="Kim K.M."/>
            <person name="Shin Y."/>
            <person name="Jung M."/>
            <person name="Lee S.J."/>
            <person name="Yim H.S."/>
            <person name="Lee J.H."/>
            <person name="Bhattacharya D."/>
            <person name="Yoon H.S."/>
        </authorList>
    </citation>
    <scope>NUCLEOTIDE SEQUENCE [LARGE SCALE GENOMIC DNA]</scope>
    <source>
        <strain evidence="10 11">SKKU-2015</strain>
        <tissue evidence="10">Whole body</tissue>
    </source>
</reference>
<comment type="similarity">
    <text evidence="1 9">Belongs to the protein prenyltransferase subunit alpha family.</text>
</comment>